<keyword evidence="5" id="KW-0804">Transcription</keyword>
<dbReference type="Proteomes" id="UP000523161">
    <property type="component" value="Unassembled WGS sequence"/>
</dbReference>
<protein>
    <recommendedName>
        <fullName evidence="2">Toxin CcdB</fullName>
    </recommendedName>
    <alternativeName>
        <fullName evidence="7">Cytotoxic protein CcdB</fullName>
    </alternativeName>
    <alternativeName>
        <fullName evidence="6">Protein LetD</fullName>
    </alternativeName>
</protein>
<proteinExistence type="inferred from homology"/>
<dbReference type="Pfam" id="PF01845">
    <property type="entry name" value="CcdB"/>
    <property type="match status" value="1"/>
</dbReference>
<sequence length="97" mass="10970">MLQQFSVARIEQQRVVVLTNTLFHNIDVLLVALIKPKTTVSLLTQFQIPITIEEQACYIDLLDIASVSAKRLKATEINLQSYRQQIKAGLDLLIDGF</sequence>
<gene>
    <name evidence="8" type="ORF">HRH59_18955</name>
</gene>
<evidence type="ECO:0000313" key="9">
    <source>
        <dbReference type="Proteomes" id="UP000523161"/>
    </source>
</evidence>
<dbReference type="EMBL" id="JABSOD010000038">
    <property type="protein sequence ID" value="NRQ44622.1"/>
    <property type="molecule type" value="Genomic_DNA"/>
</dbReference>
<name>A0A7Y5AU62_9GAMM</name>
<evidence type="ECO:0000256" key="7">
    <source>
        <dbReference type="ARBA" id="ARBA00033135"/>
    </source>
</evidence>
<evidence type="ECO:0000256" key="5">
    <source>
        <dbReference type="ARBA" id="ARBA00023163"/>
    </source>
</evidence>
<dbReference type="GO" id="GO:0006276">
    <property type="term" value="P:plasmid maintenance"/>
    <property type="evidence" value="ECO:0007669"/>
    <property type="project" value="InterPro"/>
</dbReference>
<evidence type="ECO:0000313" key="8">
    <source>
        <dbReference type="EMBL" id="NRQ44622.1"/>
    </source>
</evidence>
<keyword evidence="9" id="KW-1185">Reference proteome</keyword>
<evidence type="ECO:0000256" key="1">
    <source>
        <dbReference type="ARBA" id="ARBA00005230"/>
    </source>
</evidence>
<reference evidence="8 9" key="1">
    <citation type="submission" date="2020-06" db="EMBL/GenBank/DDBJ databases">
        <title>Rheinheimera sp. nov., a marine bacterium isolated from coastal.</title>
        <authorList>
            <person name="Yu Q."/>
            <person name="Qi Y."/>
            <person name="Pu J."/>
        </authorList>
    </citation>
    <scope>NUCLEOTIDE SEQUENCE [LARGE SCALE GENOMIC DNA]</scope>
    <source>
        <strain evidence="8 9">YQF-2</strain>
    </source>
</reference>
<dbReference type="SUPFAM" id="SSF50118">
    <property type="entry name" value="Cell growth inhibitor/plasmid maintenance toxic component"/>
    <property type="match status" value="1"/>
</dbReference>
<keyword evidence="4" id="KW-0805">Transcription regulation</keyword>
<comment type="similarity">
    <text evidence="1">Belongs to the CcdB toxin family.</text>
</comment>
<dbReference type="InterPro" id="IPR002712">
    <property type="entry name" value="CcdB"/>
</dbReference>
<comment type="caution">
    <text evidence="8">The sequence shown here is derived from an EMBL/GenBank/DDBJ whole genome shotgun (WGS) entry which is preliminary data.</text>
</comment>
<keyword evidence="3" id="KW-0678">Repressor</keyword>
<dbReference type="Gene3D" id="2.30.30.110">
    <property type="match status" value="1"/>
</dbReference>
<dbReference type="RefSeq" id="WP_173502828.1">
    <property type="nucleotide sequence ID" value="NZ_JABSOD010000038.1"/>
</dbReference>
<accession>A0A7Y5AU62</accession>
<dbReference type="GO" id="GO:0008657">
    <property type="term" value="F:DNA topoisomerase type II (double strand cut, ATP-hydrolyzing) inhibitor activity"/>
    <property type="evidence" value="ECO:0007669"/>
    <property type="project" value="InterPro"/>
</dbReference>
<evidence type="ECO:0000256" key="6">
    <source>
        <dbReference type="ARBA" id="ARBA00029628"/>
    </source>
</evidence>
<evidence type="ECO:0000256" key="2">
    <source>
        <dbReference type="ARBA" id="ARBA00015075"/>
    </source>
</evidence>
<dbReference type="InterPro" id="IPR011067">
    <property type="entry name" value="Plasmid_toxin/cell-grow_inhib"/>
</dbReference>
<organism evidence="8 9">
    <name type="scientific">Rheinheimera lutimaris</name>
    <dbReference type="NCBI Taxonomy" id="2740584"/>
    <lineage>
        <taxon>Bacteria</taxon>
        <taxon>Pseudomonadati</taxon>
        <taxon>Pseudomonadota</taxon>
        <taxon>Gammaproteobacteria</taxon>
        <taxon>Chromatiales</taxon>
        <taxon>Chromatiaceae</taxon>
        <taxon>Rheinheimera</taxon>
    </lineage>
</organism>
<evidence type="ECO:0000256" key="4">
    <source>
        <dbReference type="ARBA" id="ARBA00023015"/>
    </source>
</evidence>
<evidence type="ECO:0000256" key="3">
    <source>
        <dbReference type="ARBA" id="ARBA00022491"/>
    </source>
</evidence>
<dbReference type="AlphaFoldDB" id="A0A7Y5AU62"/>